<proteinExistence type="predicted"/>
<organism evidence="1 2">
    <name type="scientific">Funneliformis mosseae</name>
    <name type="common">Endomycorrhizal fungus</name>
    <name type="synonym">Glomus mosseae</name>
    <dbReference type="NCBI Taxonomy" id="27381"/>
    <lineage>
        <taxon>Eukaryota</taxon>
        <taxon>Fungi</taxon>
        <taxon>Fungi incertae sedis</taxon>
        <taxon>Mucoromycota</taxon>
        <taxon>Glomeromycotina</taxon>
        <taxon>Glomeromycetes</taxon>
        <taxon>Glomerales</taxon>
        <taxon>Glomeraceae</taxon>
        <taxon>Funneliformis</taxon>
    </lineage>
</organism>
<name>A0A9N8VG43_FUNMO</name>
<protein>
    <submittedName>
        <fullName evidence="1">15498_t:CDS:1</fullName>
    </submittedName>
</protein>
<sequence>MLKNKNHYVNFEEHLKFEISNDINSNDEDENEDNEQIASINSINLPISPSSLAIDIDTLNVVKLLKSCLQRNILIITTSN</sequence>
<accession>A0A9N8VG43</accession>
<reference evidence="1" key="1">
    <citation type="submission" date="2021-06" db="EMBL/GenBank/DDBJ databases">
        <authorList>
            <person name="Kallberg Y."/>
            <person name="Tangrot J."/>
            <person name="Rosling A."/>
        </authorList>
    </citation>
    <scope>NUCLEOTIDE SEQUENCE</scope>
    <source>
        <strain evidence="1">87-6 pot B 2015</strain>
    </source>
</reference>
<evidence type="ECO:0000313" key="1">
    <source>
        <dbReference type="EMBL" id="CAG8454098.1"/>
    </source>
</evidence>
<gene>
    <name evidence="1" type="ORF">FMOSSE_LOCUS1686</name>
</gene>
<comment type="caution">
    <text evidence="1">The sequence shown here is derived from an EMBL/GenBank/DDBJ whole genome shotgun (WGS) entry which is preliminary data.</text>
</comment>
<keyword evidence="2" id="KW-1185">Reference proteome</keyword>
<dbReference type="EMBL" id="CAJVPP010000196">
    <property type="protein sequence ID" value="CAG8454098.1"/>
    <property type="molecule type" value="Genomic_DNA"/>
</dbReference>
<dbReference type="Proteomes" id="UP000789375">
    <property type="component" value="Unassembled WGS sequence"/>
</dbReference>
<evidence type="ECO:0000313" key="2">
    <source>
        <dbReference type="Proteomes" id="UP000789375"/>
    </source>
</evidence>
<dbReference type="AlphaFoldDB" id="A0A9N8VG43"/>